<dbReference type="KEGG" id="tad:TRIADDRAFT_62584"/>
<dbReference type="OrthoDB" id="3509362at2759"/>
<organism evidence="2 3">
    <name type="scientific">Trichoplax adhaerens</name>
    <name type="common">Trichoplax reptans</name>
    <dbReference type="NCBI Taxonomy" id="10228"/>
    <lineage>
        <taxon>Eukaryota</taxon>
        <taxon>Metazoa</taxon>
        <taxon>Placozoa</taxon>
        <taxon>Uniplacotomia</taxon>
        <taxon>Trichoplacea</taxon>
        <taxon>Trichoplacidae</taxon>
        <taxon>Trichoplax</taxon>
    </lineage>
</organism>
<dbReference type="EMBL" id="DS985384">
    <property type="protein sequence ID" value="EDV18957.1"/>
    <property type="molecule type" value="Genomic_DNA"/>
</dbReference>
<name>B3SE86_TRIAD</name>
<dbReference type="Proteomes" id="UP000009022">
    <property type="component" value="Unassembled WGS sequence"/>
</dbReference>
<dbReference type="RefSeq" id="XP_002118555.1">
    <property type="nucleotide sequence ID" value="XM_002118519.1"/>
</dbReference>
<keyword evidence="3" id="KW-1185">Reference proteome</keyword>
<accession>B3SE86</accession>
<evidence type="ECO:0000259" key="1">
    <source>
        <dbReference type="Pfam" id="PF00107"/>
    </source>
</evidence>
<dbReference type="STRING" id="10228.B3SE86"/>
<dbReference type="InterPro" id="IPR036291">
    <property type="entry name" value="NAD(P)-bd_dom_sf"/>
</dbReference>
<dbReference type="Pfam" id="PF00107">
    <property type="entry name" value="ADH_zinc_N"/>
    <property type="match status" value="1"/>
</dbReference>
<evidence type="ECO:0000313" key="3">
    <source>
        <dbReference type="Proteomes" id="UP000009022"/>
    </source>
</evidence>
<dbReference type="PANTHER" id="PTHR43677:SF4">
    <property type="entry name" value="QUINONE OXIDOREDUCTASE-LIKE PROTEIN 2"/>
    <property type="match status" value="1"/>
</dbReference>
<protein>
    <recommendedName>
        <fullName evidence="1">Alcohol dehydrogenase-like C-terminal domain-containing protein</fullName>
    </recommendedName>
</protein>
<dbReference type="InParanoid" id="B3SE86"/>
<gene>
    <name evidence="2" type="ORF">TRIADDRAFT_62584</name>
</gene>
<dbReference type="CTD" id="6759771"/>
<dbReference type="AlphaFoldDB" id="B3SE86"/>
<dbReference type="InterPro" id="IPR013149">
    <property type="entry name" value="ADH-like_C"/>
</dbReference>
<dbReference type="PANTHER" id="PTHR43677">
    <property type="entry name" value="SHORT-CHAIN DEHYDROGENASE/REDUCTASE"/>
    <property type="match status" value="1"/>
</dbReference>
<dbReference type="HOGENOM" id="CLU_140750_0_0_1"/>
<feature type="domain" description="Alcohol dehydrogenase-like C-terminal" evidence="1">
    <location>
        <begin position="70"/>
        <end position="121"/>
    </location>
</feature>
<dbReference type="GeneID" id="6759771"/>
<dbReference type="SUPFAM" id="SSF51735">
    <property type="entry name" value="NAD(P)-binding Rossmann-fold domains"/>
    <property type="match status" value="1"/>
</dbReference>
<dbReference type="eggNOG" id="KOG1197">
    <property type="taxonomic scope" value="Eukaryota"/>
</dbReference>
<feature type="non-terminal residue" evidence="2">
    <location>
        <position position="1"/>
    </location>
</feature>
<dbReference type="OMA" id="HEAGGWD"/>
<reference evidence="2 3" key="1">
    <citation type="journal article" date="2008" name="Nature">
        <title>The Trichoplax genome and the nature of placozoans.</title>
        <authorList>
            <person name="Srivastava M."/>
            <person name="Begovic E."/>
            <person name="Chapman J."/>
            <person name="Putnam N.H."/>
            <person name="Hellsten U."/>
            <person name="Kawashima T."/>
            <person name="Kuo A."/>
            <person name="Mitros T."/>
            <person name="Salamov A."/>
            <person name="Carpenter M.L."/>
            <person name="Signorovitch A.Y."/>
            <person name="Moreno M.A."/>
            <person name="Kamm K."/>
            <person name="Grimwood J."/>
            <person name="Schmutz J."/>
            <person name="Shapiro H."/>
            <person name="Grigoriev I.V."/>
            <person name="Buss L.W."/>
            <person name="Schierwater B."/>
            <person name="Dellaporta S.L."/>
            <person name="Rokhsar D.S."/>
        </authorList>
    </citation>
    <scope>NUCLEOTIDE SEQUENCE [LARGE SCALE GENOMIC DNA]</scope>
    <source>
        <strain evidence="2 3">Grell-BS-1999</strain>
    </source>
</reference>
<dbReference type="Gene3D" id="3.90.180.10">
    <property type="entry name" value="Medium-chain alcohol dehydrogenases, catalytic domain"/>
    <property type="match status" value="1"/>
</dbReference>
<sequence>GDKVLALVNLHGFAEQCITDVDATWKIPNTVSYATAATLVVSYATAYMAFDRRAELKKGETVLVTAAAGGTGLAAVDLGANVFGANVIGAAGSAEKTALAKMKGAMHAINYREQDIKTEVSNTKTLINI</sequence>
<evidence type="ECO:0000313" key="2">
    <source>
        <dbReference type="EMBL" id="EDV18957.1"/>
    </source>
</evidence>
<dbReference type="PhylomeDB" id="B3SE86"/>
<dbReference type="InterPro" id="IPR051397">
    <property type="entry name" value="Zn-ADH-like_protein"/>
</dbReference>
<proteinExistence type="predicted"/>